<reference evidence="2" key="1">
    <citation type="submission" date="2021-04" db="EMBL/GenBank/DDBJ databases">
        <title>Complete genome sequence for Sulfitobacter sp. strain JK7-1.</title>
        <authorList>
            <person name="Park S.-J."/>
        </authorList>
    </citation>
    <scope>NUCLEOTIDE SEQUENCE</scope>
    <source>
        <strain evidence="2">JK7-1</strain>
    </source>
</reference>
<organism evidence="2 3">
    <name type="scientific">Sulfitobacter albidus</name>
    <dbReference type="NCBI Taxonomy" id="2829501"/>
    <lineage>
        <taxon>Bacteria</taxon>
        <taxon>Pseudomonadati</taxon>
        <taxon>Pseudomonadota</taxon>
        <taxon>Alphaproteobacteria</taxon>
        <taxon>Rhodobacterales</taxon>
        <taxon>Roseobacteraceae</taxon>
        <taxon>Sulfitobacter</taxon>
    </lineage>
</organism>
<evidence type="ECO:0000256" key="1">
    <source>
        <dbReference type="SAM" id="SignalP"/>
    </source>
</evidence>
<accession>A0A975PM71</accession>
<evidence type="ECO:0000313" key="2">
    <source>
        <dbReference type="EMBL" id="QUJ76502.1"/>
    </source>
</evidence>
<dbReference type="KEGG" id="sual:KDD17_16780"/>
<gene>
    <name evidence="2" type="ORF">KDD17_16780</name>
</gene>
<dbReference type="EMBL" id="CP073581">
    <property type="protein sequence ID" value="QUJ76502.1"/>
    <property type="molecule type" value="Genomic_DNA"/>
</dbReference>
<keyword evidence="3" id="KW-1185">Reference proteome</keyword>
<protein>
    <recommendedName>
        <fullName evidence="4">RcnB family protein</fullName>
    </recommendedName>
</protein>
<evidence type="ECO:0008006" key="4">
    <source>
        <dbReference type="Google" id="ProtNLM"/>
    </source>
</evidence>
<dbReference type="Proteomes" id="UP000683291">
    <property type="component" value="Chromosome 1"/>
</dbReference>
<dbReference type="AlphaFoldDB" id="A0A975PM71"/>
<evidence type="ECO:0000313" key="3">
    <source>
        <dbReference type="Proteomes" id="UP000683291"/>
    </source>
</evidence>
<name>A0A975PM71_9RHOB</name>
<sequence>MKFFLTALTALALSAGAAAAQERKIGSYTAMIGPQDLVNSSGKRLTSAGAILAQDRANYHRFGIRQQGDQGDPWFGARGQRAAIPSLVQMPDWAAKRIVTQGAFVFVTVYATPDGQMTRLHVQIPG</sequence>
<feature type="signal peptide" evidence="1">
    <location>
        <begin position="1"/>
        <end position="20"/>
    </location>
</feature>
<dbReference type="RefSeq" id="WP_212704700.1">
    <property type="nucleotide sequence ID" value="NZ_CP073581.1"/>
</dbReference>
<proteinExistence type="predicted"/>
<keyword evidence="1" id="KW-0732">Signal</keyword>
<feature type="chain" id="PRO_5037340155" description="RcnB family protein" evidence="1">
    <location>
        <begin position="21"/>
        <end position="126"/>
    </location>
</feature>